<reference evidence="9" key="2">
    <citation type="submission" date="2023-01" db="EMBL/GenBank/DDBJ databases">
        <authorList>
            <person name="Sun Q."/>
            <person name="Evtushenko L."/>
        </authorList>
    </citation>
    <scope>NUCLEOTIDE SEQUENCE</scope>
    <source>
        <strain evidence="9">VKM B-1513</strain>
    </source>
</reference>
<comment type="caution">
    <text evidence="9">The sequence shown here is derived from an EMBL/GenBank/DDBJ whole genome shotgun (WGS) entry which is preliminary data.</text>
</comment>
<gene>
    <name evidence="9" type="ORF">GCM10017621_29980</name>
</gene>
<name>A0A9W6IQQ9_9PROT</name>
<dbReference type="Gene3D" id="2.40.420.20">
    <property type="match status" value="1"/>
</dbReference>
<dbReference type="Gene3D" id="2.40.50.320">
    <property type="entry name" value="Copper binding periplasmic protein CusF"/>
    <property type="match status" value="1"/>
</dbReference>
<dbReference type="InterPro" id="IPR006143">
    <property type="entry name" value="RND_pump_MFP"/>
</dbReference>
<dbReference type="SUPFAM" id="SSF111369">
    <property type="entry name" value="HlyD-like secretion proteins"/>
    <property type="match status" value="1"/>
</dbReference>
<dbReference type="InterPro" id="IPR058790">
    <property type="entry name" value="BSH_CusB"/>
</dbReference>
<dbReference type="GO" id="GO:0030288">
    <property type="term" value="C:outer membrane-bounded periplasmic space"/>
    <property type="evidence" value="ECO:0007669"/>
    <property type="project" value="TreeGrafter"/>
</dbReference>
<dbReference type="Pfam" id="PF25919">
    <property type="entry name" value="BSH_CusB"/>
    <property type="match status" value="1"/>
</dbReference>
<evidence type="ECO:0000256" key="3">
    <source>
        <dbReference type="ARBA" id="ARBA00022729"/>
    </source>
</evidence>
<dbReference type="PANTHER" id="PTHR30097">
    <property type="entry name" value="CATION EFFLUX SYSTEM PROTEIN CUSB"/>
    <property type="match status" value="1"/>
</dbReference>
<organism evidence="9 10">
    <name type="scientific">Maricaulis virginensis</name>
    <dbReference type="NCBI Taxonomy" id="144022"/>
    <lineage>
        <taxon>Bacteria</taxon>
        <taxon>Pseudomonadati</taxon>
        <taxon>Pseudomonadota</taxon>
        <taxon>Alphaproteobacteria</taxon>
        <taxon>Maricaulales</taxon>
        <taxon>Maricaulaceae</taxon>
        <taxon>Maricaulis</taxon>
    </lineage>
</organism>
<feature type="domain" description="CusB-like barrel-sandwich hybrid" evidence="7">
    <location>
        <begin position="122"/>
        <end position="237"/>
    </location>
</feature>
<proteinExistence type="inferred from homology"/>
<evidence type="ECO:0000256" key="1">
    <source>
        <dbReference type="ARBA" id="ARBA00009477"/>
    </source>
</evidence>
<evidence type="ECO:0000259" key="6">
    <source>
        <dbReference type="Pfam" id="PF25869"/>
    </source>
</evidence>
<dbReference type="Pfam" id="PF11604">
    <property type="entry name" value="CusF_Ec"/>
    <property type="match status" value="1"/>
</dbReference>
<dbReference type="InterPro" id="IPR045800">
    <property type="entry name" value="HMBD"/>
</dbReference>
<evidence type="ECO:0000313" key="10">
    <source>
        <dbReference type="Proteomes" id="UP001143486"/>
    </source>
</evidence>
<reference evidence="9" key="1">
    <citation type="journal article" date="2014" name="Int. J. Syst. Evol. Microbiol.">
        <title>Complete genome sequence of Corynebacterium casei LMG S-19264T (=DSM 44701T), isolated from a smear-ripened cheese.</title>
        <authorList>
            <consortium name="US DOE Joint Genome Institute (JGI-PGF)"/>
            <person name="Walter F."/>
            <person name="Albersmeier A."/>
            <person name="Kalinowski J."/>
            <person name="Ruckert C."/>
        </authorList>
    </citation>
    <scope>NUCLEOTIDE SEQUENCE</scope>
    <source>
        <strain evidence="9">VKM B-1513</strain>
    </source>
</reference>
<evidence type="ECO:0000313" key="9">
    <source>
        <dbReference type="EMBL" id="GLK53490.1"/>
    </source>
</evidence>
<dbReference type="GO" id="GO:0060003">
    <property type="term" value="P:copper ion export"/>
    <property type="evidence" value="ECO:0007669"/>
    <property type="project" value="TreeGrafter"/>
</dbReference>
<dbReference type="GO" id="GO:0016020">
    <property type="term" value="C:membrane"/>
    <property type="evidence" value="ECO:0007669"/>
    <property type="project" value="InterPro"/>
</dbReference>
<dbReference type="Gene3D" id="6.10.140.730">
    <property type="match status" value="1"/>
</dbReference>
<dbReference type="FunFam" id="2.40.30.170:FF:000010">
    <property type="entry name" value="Efflux RND transporter periplasmic adaptor subunit"/>
    <property type="match status" value="1"/>
</dbReference>
<accession>A0A9W6IQQ9</accession>
<dbReference type="AlphaFoldDB" id="A0A9W6IQQ9"/>
<dbReference type="Proteomes" id="UP001143486">
    <property type="component" value="Unassembled WGS sequence"/>
</dbReference>
<dbReference type="InterPro" id="IPR058792">
    <property type="entry name" value="Beta-barrel_RND_2"/>
</dbReference>
<dbReference type="Pfam" id="PF19335">
    <property type="entry name" value="HMBD"/>
    <property type="match status" value="1"/>
</dbReference>
<dbReference type="GO" id="GO:0022857">
    <property type="term" value="F:transmembrane transporter activity"/>
    <property type="evidence" value="ECO:0007669"/>
    <property type="project" value="InterPro"/>
</dbReference>
<feature type="domain" description="Heavy metal binding" evidence="5">
    <location>
        <begin position="44"/>
        <end position="70"/>
    </location>
</feature>
<dbReference type="InterPro" id="IPR058791">
    <property type="entry name" value="3HB_CusB"/>
</dbReference>
<keyword evidence="4" id="KW-0406">Ion transport</keyword>
<dbReference type="PANTHER" id="PTHR30097:SF15">
    <property type="entry name" value="CATION EFFLUX SYSTEM PROTEIN CUSB"/>
    <property type="match status" value="1"/>
</dbReference>
<dbReference type="GO" id="GO:0046914">
    <property type="term" value="F:transition metal ion binding"/>
    <property type="evidence" value="ECO:0007669"/>
    <property type="project" value="TreeGrafter"/>
</dbReference>
<keyword evidence="2" id="KW-0813">Transport</keyword>
<dbReference type="InterPro" id="IPR051909">
    <property type="entry name" value="MFP_Cation_Efflux"/>
</dbReference>
<sequence length="509" mass="54756">MTLKSYLLGAALVSAGLTIGFISANILGGENSSGSDSAERRVLYWQAPMDPSFRSDSPGKSPMGMDLIPVYEGEEADPDGAILISPAVENNIGVRTAQVARADFFHAVSSVGYVRPDEDQTSVVDVRAEGWIEDLPVAAVGDVVSAGDLLFRMYSPEIATAQAEYIQARRIGRDVLISAARSRLVALGVTRDQINRIARTGNADELVEVRASQDGVVIALEVREGSYVRPGAQLMTISDLSSVWILVDVFEDDALMVSPGQDVHIRSTADPSRTWHGVVEYVYPTVDPQSRSVPVRIRSANEDGALRPETYVNVTIDTEPHVQALTIPREAVIRSGQSDRVIVAEGEGRYRPARIDTGMESDGRIEILSGLLEGERIVVSSQFLIDSEASLQGAALRMSPPGAIDEAEGTQVQQAEGRGVIVSLMAGHGMIDLEHEPIEALGWPAMSMSFLTLDGVDLSEFAVGQSVMFDLQRNEDGEWRISAIMAQDMDVPTATDEPGHGDHAGHGGH</sequence>
<dbReference type="FunFam" id="2.40.420.20:FF:000003">
    <property type="entry name" value="Cation efflux system protein cusB"/>
    <property type="match status" value="1"/>
</dbReference>
<dbReference type="GO" id="GO:0015679">
    <property type="term" value="P:plasma membrane copper ion transport"/>
    <property type="evidence" value="ECO:0007669"/>
    <property type="project" value="TreeGrafter"/>
</dbReference>
<evidence type="ECO:0000256" key="2">
    <source>
        <dbReference type="ARBA" id="ARBA00022448"/>
    </source>
</evidence>
<dbReference type="InterPro" id="IPR042230">
    <property type="entry name" value="CusF_sf"/>
</dbReference>
<keyword evidence="3" id="KW-0732">Signal</keyword>
<dbReference type="Gene3D" id="2.40.50.100">
    <property type="match status" value="1"/>
</dbReference>
<dbReference type="Gene3D" id="2.40.30.170">
    <property type="match status" value="1"/>
</dbReference>
<evidence type="ECO:0000259" key="8">
    <source>
        <dbReference type="Pfam" id="PF25954"/>
    </source>
</evidence>
<dbReference type="NCBIfam" id="TIGR01730">
    <property type="entry name" value="RND_mfp"/>
    <property type="match status" value="1"/>
</dbReference>
<comment type="similarity">
    <text evidence="1">Belongs to the membrane fusion protein (MFP) (TC 8.A.1) family.</text>
</comment>
<dbReference type="RefSeq" id="WP_271187839.1">
    <property type="nucleotide sequence ID" value="NZ_BSFE01000011.1"/>
</dbReference>
<dbReference type="Pfam" id="PF25954">
    <property type="entry name" value="Beta-barrel_RND_2"/>
    <property type="match status" value="1"/>
</dbReference>
<protein>
    <submittedName>
        <fullName evidence="9">Hemolysin D</fullName>
    </submittedName>
</protein>
<evidence type="ECO:0000259" key="7">
    <source>
        <dbReference type="Pfam" id="PF25919"/>
    </source>
</evidence>
<feature type="domain" description="CusB-like three alpha-helical bundle" evidence="6">
    <location>
        <begin position="157"/>
        <end position="203"/>
    </location>
</feature>
<dbReference type="InterPro" id="IPR021647">
    <property type="entry name" value="CusF_Ec"/>
</dbReference>
<keyword evidence="10" id="KW-1185">Reference proteome</keyword>
<dbReference type="EMBL" id="BSFE01000011">
    <property type="protein sequence ID" value="GLK53490.1"/>
    <property type="molecule type" value="Genomic_DNA"/>
</dbReference>
<evidence type="ECO:0000259" key="5">
    <source>
        <dbReference type="Pfam" id="PF19335"/>
    </source>
</evidence>
<dbReference type="Pfam" id="PF25869">
    <property type="entry name" value="3HB_CusB"/>
    <property type="match status" value="1"/>
</dbReference>
<evidence type="ECO:0000256" key="4">
    <source>
        <dbReference type="ARBA" id="ARBA00023065"/>
    </source>
</evidence>
<feature type="domain" description="CusB-like beta-barrel" evidence="8">
    <location>
        <begin position="242"/>
        <end position="318"/>
    </location>
</feature>